<sequence length="252" mass="27632">MESTKTKSRKKNKSKGQKRILLCFKPTTLDDSFEEKSPRNRADPVLTCFAVAEEESRIVLPTILSSALSSEDCTVDGSRRNKNADHRSFWQALKAAFAKKVTKKKAATQKLCSTSSESRKVSTFDVDDKTRQTNSIASSGFRCSSAFTPSSLSSTISTPISSSRTLGSSSHSTELSRTSSTSLLSSANTELIGFDFVWQILCYTLHFDLALCGASPEFAMQPAGFKEMSKLDSVQYKKKIIMEGCLRGDIAV</sequence>
<gene>
    <name evidence="1" type="ORF">L6164_022517</name>
</gene>
<comment type="caution">
    <text evidence="1">The sequence shown here is derived from an EMBL/GenBank/DDBJ whole genome shotgun (WGS) entry which is preliminary data.</text>
</comment>
<name>A0ACB9MFW9_BAUVA</name>
<dbReference type="Proteomes" id="UP000828941">
    <property type="component" value="Chromosome 9"/>
</dbReference>
<keyword evidence="2" id="KW-1185">Reference proteome</keyword>
<proteinExistence type="predicted"/>
<dbReference type="EMBL" id="CM039434">
    <property type="protein sequence ID" value="KAI4322866.1"/>
    <property type="molecule type" value="Genomic_DNA"/>
</dbReference>
<organism evidence="1 2">
    <name type="scientific">Bauhinia variegata</name>
    <name type="common">Purple orchid tree</name>
    <name type="synonym">Phanera variegata</name>
    <dbReference type="NCBI Taxonomy" id="167791"/>
    <lineage>
        <taxon>Eukaryota</taxon>
        <taxon>Viridiplantae</taxon>
        <taxon>Streptophyta</taxon>
        <taxon>Embryophyta</taxon>
        <taxon>Tracheophyta</taxon>
        <taxon>Spermatophyta</taxon>
        <taxon>Magnoliopsida</taxon>
        <taxon>eudicotyledons</taxon>
        <taxon>Gunneridae</taxon>
        <taxon>Pentapetalae</taxon>
        <taxon>rosids</taxon>
        <taxon>fabids</taxon>
        <taxon>Fabales</taxon>
        <taxon>Fabaceae</taxon>
        <taxon>Cercidoideae</taxon>
        <taxon>Cercideae</taxon>
        <taxon>Bauhiniinae</taxon>
        <taxon>Bauhinia</taxon>
    </lineage>
</organism>
<reference evidence="1 2" key="1">
    <citation type="journal article" date="2022" name="DNA Res.">
        <title>Chromosomal-level genome assembly of the orchid tree Bauhinia variegata (Leguminosae; Cercidoideae) supports the allotetraploid origin hypothesis of Bauhinia.</title>
        <authorList>
            <person name="Zhong Y."/>
            <person name="Chen Y."/>
            <person name="Zheng D."/>
            <person name="Pang J."/>
            <person name="Liu Y."/>
            <person name="Luo S."/>
            <person name="Meng S."/>
            <person name="Qian L."/>
            <person name="Wei D."/>
            <person name="Dai S."/>
            <person name="Zhou R."/>
        </authorList>
    </citation>
    <scope>NUCLEOTIDE SEQUENCE [LARGE SCALE GENOMIC DNA]</scope>
    <source>
        <strain evidence="1">BV-YZ2020</strain>
    </source>
</reference>
<protein>
    <submittedName>
        <fullName evidence="1">Uncharacterized protein</fullName>
    </submittedName>
</protein>
<evidence type="ECO:0000313" key="1">
    <source>
        <dbReference type="EMBL" id="KAI4322866.1"/>
    </source>
</evidence>
<evidence type="ECO:0000313" key="2">
    <source>
        <dbReference type="Proteomes" id="UP000828941"/>
    </source>
</evidence>
<accession>A0ACB9MFW9</accession>